<dbReference type="InterPro" id="IPR018114">
    <property type="entry name" value="TRYPSIN_HIS"/>
</dbReference>
<dbReference type="Proteomes" id="UP000504634">
    <property type="component" value="Unplaced"/>
</dbReference>
<evidence type="ECO:0000256" key="7">
    <source>
        <dbReference type="ARBA" id="ARBA00022825"/>
    </source>
</evidence>
<evidence type="ECO:0000256" key="12">
    <source>
        <dbReference type="RuleBase" id="RU363034"/>
    </source>
</evidence>
<dbReference type="GO" id="GO:0004252">
    <property type="term" value="F:serine-type endopeptidase activity"/>
    <property type="evidence" value="ECO:0007669"/>
    <property type="project" value="UniProtKB-EC"/>
</dbReference>
<dbReference type="PROSITE" id="PS00134">
    <property type="entry name" value="TRYPSIN_HIS"/>
    <property type="match status" value="1"/>
</dbReference>
<evidence type="ECO:0000256" key="10">
    <source>
        <dbReference type="ARBA" id="ARBA00036320"/>
    </source>
</evidence>
<dbReference type="GO" id="GO:0006508">
    <property type="term" value="P:proteolysis"/>
    <property type="evidence" value="ECO:0007669"/>
    <property type="project" value="UniProtKB-KW"/>
</dbReference>
<proteinExistence type="inferred from homology"/>
<evidence type="ECO:0000313" key="15">
    <source>
        <dbReference type="Proteomes" id="UP000504634"/>
    </source>
</evidence>
<dbReference type="GO" id="GO:0005576">
    <property type="term" value="C:extracellular region"/>
    <property type="evidence" value="ECO:0007669"/>
    <property type="project" value="UniProtKB-SubCell"/>
</dbReference>
<evidence type="ECO:0000313" key="16">
    <source>
        <dbReference type="RefSeq" id="XP_030387449.1"/>
    </source>
</evidence>
<dbReference type="CDD" id="cd00190">
    <property type="entry name" value="Tryp_SPc"/>
    <property type="match status" value="1"/>
</dbReference>
<feature type="chain" id="PRO_5026852815" description="trypsin" evidence="13">
    <location>
        <begin position="30"/>
        <end position="278"/>
    </location>
</feature>
<dbReference type="InterPro" id="IPR043504">
    <property type="entry name" value="Peptidase_S1_PA_chymotrypsin"/>
</dbReference>
<organism evidence="15 16">
    <name type="scientific">Drosophila lebanonensis</name>
    <name type="common">Fruit fly</name>
    <name type="synonym">Scaptodrosophila lebanonensis</name>
    <dbReference type="NCBI Taxonomy" id="7225"/>
    <lineage>
        <taxon>Eukaryota</taxon>
        <taxon>Metazoa</taxon>
        <taxon>Ecdysozoa</taxon>
        <taxon>Arthropoda</taxon>
        <taxon>Hexapoda</taxon>
        <taxon>Insecta</taxon>
        <taxon>Pterygota</taxon>
        <taxon>Neoptera</taxon>
        <taxon>Endopterygota</taxon>
        <taxon>Diptera</taxon>
        <taxon>Brachycera</taxon>
        <taxon>Muscomorpha</taxon>
        <taxon>Ephydroidea</taxon>
        <taxon>Drosophilidae</taxon>
        <taxon>Scaptodrosophila</taxon>
    </lineage>
</organism>
<evidence type="ECO:0000259" key="14">
    <source>
        <dbReference type="PROSITE" id="PS50240"/>
    </source>
</evidence>
<dbReference type="SMART" id="SM00020">
    <property type="entry name" value="Tryp_SPc"/>
    <property type="match status" value="1"/>
</dbReference>
<evidence type="ECO:0000256" key="9">
    <source>
        <dbReference type="ARBA" id="ARBA00023157"/>
    </source>
</evidence>
<keyword evidence="6 12" id="KW-0378">Hydrolase</keyword>
<dbReference type="FunFam" id="2.40.10.10:FF:000077">
    <property type="entry name" value="Predicted protein"/>
    <property type="match status" value="1"/>
</dbReference>
<dbReference type="GeneID" id="115634046"/>
<evidence type="ECO:0000256" key="3">
    <source>
        <dbReference type="ARBA" id="ARBA00022525"/>
    </source>
</evidence>
<comment type="subcellular location">
    <subcellularLocation>
        <location evidence="1">Secreted</location>
        <location evidence="1">Extracellular space</location>
    </subcellularLocation>
</comment>
<evidence type="ECO:0000256" key="1">
    <source>
        <dbReference type="ARBA" id="ARBA00004239"/>
    </source>
</evidence>
<dbReference type="InterPro" id="IPR001254">
    <property type="entry name" value="Trypsin_dom"/>
</dbReference>
<dbReference type="InterPro" id="IPR050430">
    <property type="entry name" value="Peptidase_S1"/>
</dbReference>
<keyword evidence="4 12" id="KW-0645">Protease</keyword>
<evidence type="ECO:0000256" key="11">
    <source>
        <dbReference type="ARBA" id="ARBA00038868"/>
    </source>
</evidence>
<dbReference type="SUPFAM" id="SSF50494">
    <property type="entry name" value="Trypsin-like serine proteases"/>
    <property type="match status" value="1"/>
</dbReference>
<name>A0A6J2UG84_DROLE</name>
<evidence type="ECO:0000256" key="2">
    <source>
        <dbReference type="ARBA" id="ARBA00007664"/>
    </source>
</evidence>
<dbReference type="PRINTS" id="PR00722">
    <property type="entry name" value="CHYMOTRYPSIN"/>
</dbReference>
<keyword evidence="7 12" id="KW-0720">Serine protease</keyword>
<dbReference type="PANTHER" id="PTHR24276:SF91">
    <property type="entry name" value="AT26814P-RELATED"/>
    <property type="match status" value="1"/>
</dbReference>
<keyword evidence="15" id="KW-1185">Reference proteome</keyword>
<accession>A0A6J2UG84</accession>
<keyword evidence="5 13" id="KW-0732">Signal</keyword>
<evidence type="ECO:0000256" key="13">
    <source>
        <dbReference type="SAM" id="SignalP"/>
    </source>
</evidence>
<dbReference type="PANTHER" id="PTHR24276">
    <property type="entry name" value="POLYSERASE-RELATED"/>
    <property type="match status" value="1"/>
</dbReference>
<dbReference type="AlphaFoldDB" id="A0A6J2UG84"/>
<dbReference type="InterPro" id="IPR009003">
    <property type="entry name" value="Peptidase_S1_PA"/>
</dbReference>
<dbReference type="RefSeq" id="XP_030387449.1">
    <property type="nucleotide sequence ID" value="XM_030531589.1"/>
</dbReference>
<evidence type="ECO:0000256" key="8">
    <source>
        <dbReference type="ARBA" id="ARBA00023145"/>
    </source>
</evidence>
<sequence length="278" mass="30031">MIWPTVTPNMFRFVFTLGVLCALLSLVEPKAYDGSTRVPMPDGRIVGGEDAEIRQYPHQISMRYNGRHRCGGSVISNNIIVSAAHCVVGLNGVSNLTIAAGSTKLSEEAQELPVREFIVHNKYRQLNNDYDAAILVLDGEFSFNENVQPIQLAVERPAVGTNVTVTGWGTTTEGGSIPDVLQQVDVLLVDNSECKNAYSVLLTSRMLCAAVDGGGKDACQGDSGGPLIYNNQLLGIVSWGTGCARANYPGVYASVPDVRDWIEETRDFYADVGSIGWV</sequence>
<keyword evidence="8" id="KW-0865">Zymogen</keyword>
<evidence type="ECO:0000256" key="4">
    <source>
        <dbReference type="ARBA" id="ARBA00022670"/>
    </source>
</evidence>
<feature type="domain" description="Peptidase S1" evidence="14">
    <location>
        <begin position="45"/>
        <end position="267"/>
    </location>
</feature>
<dbReference type="PROSITE" id="PS50240">
    <property type="entry name" value="TRYPSIN_DOM"/>
    <property type="match status" value="1"/>
</dbReference>
<dbReference type="Pfam" id="PF00089">
    <property type="entry name" value="Trypsin"/>
    <property type="match status" value="1"/>
</dbReference>
<dbReference type="OrthoDB" id="10059102at2759"/>
<protein>
    <recommendedName>
        <fullName evidence="11">trypsin</fullName>
        <ecNumber evidence="11">3.4.21.4</ecNumber>
    </recommendedName>
</protein>
<comment type="similarity">
    <text evidence="2">Belongs to the peptidase S1 family.</text>
</comment>
<comment type="catalytic activity">
    <reaction evidence="10">
        <text>Preferential cleavage: Arg-|-Xaa, Lys-|-Xaa.</text>
        <dbReference type="EC" id="3.4.21.4"/>
    </reaction>
</comment>
<reference evidence="16" key="1">
    <citation type="submission" date="2025-08" db="UniProtKB">
        <authorList>
            <consortium name="RefSeq"/>
        </authorList>
    </citation>
    <scope>IDENTIFICATION</scope>
    <source>
        <strain evidence="16">11010-0011.00</strain>
        <tissue evidence="16">Whole body</tissue>
    </source>
</reference>
<gene>
    <name evidence="16" type="primary">LOC115634046</name>
</gene>
<keyword evidence="9" id="KW-1015">Disulfide bond</keyword>
<dbReference type="PROSITE" id="PS00135">
    <property type="entry name" value="TRYPSIN_SER"/>
    <property type="match status" value="1"/>
</dbReference>
<dbReference type="EC" id="3.4.21.4" evidence="11"/>
<dbReference type="InterPro" id="IPR001314">
    <property type="entry name" value="Peptidase_S1A"/>
</dbReference>
<keyword evidence="3" id="KW-0964">Secreted</keyword>
<evidence type="ECO:0000256" key="5">
    <source>
        <dbReference type="ARBA" id="ARBA00022729"/>
    </source>
</evidence>
<evidence type="ECO:0000256" key="6">
    <source>
        <dbReference type="ARBA" id="ARBA00022801"/>
    </source>
</evidence>
<dbReference type="InterPro" id="IPR033116">
    <property type="entry name" value="TRYPSIN_SER"/>
</dbReference>
<feature type="signal peptide" evidence="13">
    <location>
        <begin position="1"/>
        <end position="29"/>
    </location>
</feature>
<dbReference type="Gene3D" id="2.40.10.10">
    <property type="entry name" value="Trypsin-like serine proteases"/>
    <property type="match status" value="1"/>
</dbReference>